<dbReference type="GO" id="GO:0042254">
    <property type="term" value="P:ribosome biogenesis"/>
    <property type="evidence" value="ECO:0007669"/>
    <property type="project" value="UniProtKB-KW"/>
</dbReference>
<dbReference type="Pfam" id="PF04327">
    <property type="entry name" value="Peptidase_Prp"/>
    <property type="match status" value="1"/>
</dbReference>
<keyword evidence="1" id="KW-0690">Ribosome biogenesis</keyword>
<protein>
    <submittedName>
        <fullName evidence="7">811_t:CDS:1</fullName>
    </submittedName>
</protein>
<dbReference type="AlphaFoldDB" id="A0A9N8V9R1"/>
<dbReference type="InterPro" id="IPR007422">
    <property type="entry name" value="Peptidase_Prp"/>
</dbReference>
<dbReference type="GO" id="GO:0008234">
    <property type="term" value="F:cysteine-type peptidase activity"/>
    <property type="evidence" value="ECO:0007669"/>
    <property type="project" value="UniProtKB-KW"/>
</dbReference>
<evidence type="ECO:0000313" key="8">
    <source>
        <dbReference type="Proteomes" id="UP000789396"/>
    </source>
</evidence>
<dbReference type="OrthoDB" id="2443604at2759"/>
<feature type="compositionally biased region" description="Low complexity" evidence="5">
    <location>
        <begin position="317"/>
        <end position="328"/>
    </location>
</feature>
<dbReference type="InterPro" id="IPR036764">
    <property type="entry name" value="Peptidase_Prp_sf"/>
</dbReference>
<dbReference type="PANTHER" id="PTHR43512">
    <property type="entry name" value="TRANSLATION FACTOR GUF1-RELATED"/>
    <property type="match status" value="1"/>
</dbReference>
<evidence type="ECO:0000256" key="2">
    <source>
        <dbReference type="ARBA" id="ARBA00022670"/>
    </source>
</evidence>
<comment type="caution">
    <text evidence="7">The sequence shown here is derived from an EMBL/GenBank/DDBJ whole genome shotgun (WGS) entry which is preliminary data.</text>
</comment>
<dbReference type="EMBL" id="CAJVPZ010000003">
    <property type="protein sequence ID" value="CAG8448181.1"/>
    <property type="molecule type" value="Genomic_DNA"/>
</dbReference>
<dbReference type="PANTHER" id="PTHR43512:SF4">
    <property type="entry name" value="TRANSLATION FACTOR GUF1 HOMOLOG, CHLOROPLASTIC"/>
    <property type="match status" value="1"/>
</dbReference>
<feature type="region of interest" description="Disordered" evidence="5">
    <location>
        <begin position="293"/>
        <end position="328"/>
    </location>
</feature>
<evidence type="ECO:0000256" key="4">
    <source>
        <dbReference type="ARBA" id="ARBA00022807"/>
    </source>
</evidence>
<sequence>MPTTILYKKDAKNNFQYLVIKDHANFAEKGRDIVCAAISAITNGAVNFLQKNYSNDCKISYLPAEIIIYPIKNSVKMDGKFSFYFETAEVAEARTHTDGNQKYLVADYTKSNFQVWDNSLIRLLIPDDDSPLANHVKNNPDANDVFVVSLSNLKYQPDFRKIGSLNFNGLIVKDTSQVKKIVGTERPQAEITFQVISQQKKTQGANPDPKNYNHELVVKPFSLGIEGIPEISRIIFIFSSLAPGQKEVEKGIIKTELYNSKLLAESADKTFKASNNALCFQNVNDLDISSLREKTSSDNQPPRPIQNDNPPSPNPPKNSDNSPPSGGNKKLMTAGITILAVLALALIFDLLYSRYYGVIIYVRIFTGELTKGQKIKFHTNPQKVYQVERVGVKTPKEILKDKLIDGEIG</sequence>
<accession>A0A9N8V9R1</accession>
<keyword evidence="3" id="KW-0378">Hydrolase</keyword>
<reference evidence="7" key="1">
    <citation type="submission" date="2021-06" db="EMBL/GenBank/DDBJ databases">
        <authorList>
            <person name="Kallberg Y."/>
            <person name="Tangrot J."/>
            <person name="Rosling A."/>
        </authorList>
    </citation>
    <scope>NUCLEOTIDE SEQUENCE</scope>
    <source>
        <strain evidence="7">IN212</strain>
    </source>
</reference>
<gene>
    <name evidence="7" type="ORF">RFULGI_LOCUS73</name>
</gene>
<dbReference type="InterPro" id="IPR006297">
    <property type="entry name" value="EF-4"/>
</dbReference>
<dbReference type="SUPFAM" id="SSF50447">
    <property type="entry name" value="Translation proteins"/>
    <property type="match status" value="1"/>
</dbReference>
<keyword evidence="8" id="KW-1185">Reference proteome</keyword>
<dbReference type="GO" id="GO:0043022">
    <property type="term" value="F:ribosome binding"/>
    <property type="evidence" value="ECO:0007669"/>
    <property type="project" value="TreeGrafter"/>
</dbReference>
<keyword evidence="6" id="KW-0472">Membrane</keyword>
<dbReference type="InterPro" id="IPR009000">
    <property type="entry name" value="Transl_B-barrel_sf"/>
</dbReference>
<evidence type="ECO:0000256" key="6">
    <source>
        <dbReference type="SAM" id="Phobius"/>
    </source>
</evidence>
<dbReference type="Gene3D" id="3.30.70.1490">
    <property type="entry name" value="Cysteine protease Prp"/>
    <property type="match status" value="1"/>
</dbReference>
<evidence type="ECO:0000313" key="7">
    <source>
        <dbReference type="EMBL" id="CAG8448181.1"/>
    </source>
</evidence>
<keyword evidence="2" id="KW-0645">Protease</keyword>
<dbReference type="GO" id="GO:0006508">
    <property type="term" value="P:proteolysis"/>
    <property type="evidence" value="ECO:0007669"/>
    <property type="project" value="UniProtKB-KW"/>
</dbReference>
<name>A0A9N8V9R1_9GLOM</name>
<evidence type="ECO:0000256" key="1">
    <source>
        <dbReference type="ARBA" id="ARBA00022517"/>
    </source>
</evidence>
<keyword evidence="6" id="KW-0812">Transmembrane</keyword>
<keyword evidence="4" id="KW-0788">Thiol protease</keyword>
<dbReference type="GO" id="GO:0045727">
    <property type="term" value="P:positive regulation of translation"/>
    <property type="evidence" value="ECO:0007669"/>
    <property type="project" value="TreeGrafter"/>
</dbReference>
<evidence type="ECO:0000256" key="3">
    <source>
        <dbReference type="ARBA" id="ARBA00022801"/>
    </source>
</evidence>
<organism evidence="7 8">
    <name type="scientific">Racocetra fulgida</name>
    <dbReference type="NCBI Taxonomy" id="60492"/>
    <lineage>
        <taxon>Eukaryota</taxon>
        <taxon>Fungi</taxon>
        <taxon>Fungi incertae sedis</taxon>
        <taxon>Mucoromycota</taxon>
        <taxon>Glomeromycotina</taxon>
        <taxon>Glomeromycetes</taxon>
        <taxon>Diversisporales</taxon>
        <taxon>Gigasporaceae</taxon>
        <taxon>Racocetra</taxon>
    </lineage>
</organism>
<dbReference type="Proteomes" id="UP000789396">
    <property type="component" value="Unassembled WGS sequence"/>
</dbReference>
<keyword evidence="6" id="KW-1133">Transmembrane helix</keyword>
<evidence type="ECO:0000256" key="5">
    <source>
        <dbReference type="SAM" id="MobiDB-lite"/>
    </source>
</evidence>
<dbReference type="CDD" id="cd16332">
    <property type="entry name" value="Prp-like"/>
    <property type="match status" value="1"/>
</dbReference>
<dbReference type="SUPFAM" id="SSF118010">
    <property type="entry name" value="TM1457-like"/>
    <property type="match status" value="1"/>
</dbReference>
<dbReference type="Gene3D" id="2.40.30.10">
    <property type="entry name" value="Translation factors"/>
    <property type="match status" value="1"/>
</dbReference>
<proteinExistence type="predicted"/>
<dbReference type="GO" id="GO:0005525">
    <property type="term" value="F:GTP binding"/>
    <property type="evidence" value="ECO:0007669"/>
    <property type="project" value="InterPro"/>
</dbReference>
<feature type="transmembrane region" description="Helical" evidence="6">
    <location>
        <begin position="331"/>
        <end position="352"/>
    </location>
</feature>